<dbReference type="AlphaFoldDB" id="A0A1X6NLQ8"/>
<dbReference type="SUPFAM" id="SSF56801">
    <property type="entry name" value="Acetyl-CoA synthetase-like"/>
    <property type="match status" value="1"/>
</dbReference>
<evidence type="ECO:0000256" key="3">
    <source>
        <dbReference type="ARBA" id="ARBA00022741"/>
    </source>
</evidence>
<dbReference type="InterPro" id="IPR020845">
    <property type="entry name" value="AMP-binding_CS"/>
</dbReference>
<dbReference type="PANTHER" id="PTHR43201:SF5">
    <property type="entry name" value="MEDIUM-CHAIN ACYL-COA LIGASE ACSF2, MITOCHONDRIAL"/>
    <property type="match status" value="1"/>
</dbReference>
<reference evidence="7 8" key="1">
    <citation type="submission" date="2017-03" db="EMBL/GenBank/DDBJ databases">
        <title>WGS assembly of Porphyra umbilicalis.</title>
        <authorList>
            <person name="Brawley S.H."/>
            <person name="Blouin N.A."/>
            <person name="Ficko-Blean E."/>
            <person name="Wheeler G.L."/>
            <person name="Lohr M."/>
            <person name="Goodson H.V."/>
            <person name="Jenkins J.W."/>
            <person name="Blaby-Haas C.E."/>
            <person name="Helliwell K.E."/>
            <person name="Chan C."/>
            <person name="Marriage T."/>
            <person name="Bhattacharya D."/>
            <person name="Klein A.S."/>
            <person name="Badis Y."/>
            <person name="Brodie J."/>
            <person name="Cao Y."/>
            <person name="Collen J."/>
            <person name="Dittami S.M."/>
            <person name="Gachon C.M."/>
            <person name="Green B.R."/>
            <person name="Karpowicz S."/>
            <person name="Kim J.W."/>
            <person name="Kudahl U."/>
            <person name="Lin S."/>
            <person name="Michel G."/>
            <person name="Mittag M."/>
            <person name="Olson B.J."/>
            <person name="Pangilinan J."/>
            <person name="Peng Y."/>
            <person name="Qiu H."/>
            <person name="Shu S."/>
            <person name="Singer J.T."/>
            <person name="Smith A.G."/>
            <person name="Sprecher B.N."/>
            <person name="Wagner V."/>
            <person name="Wang W."/>
            <person name="Wang Z.-Y."/>
            <person name="Yan J."/>
            <person name="Yarish C."/>
            <person name="Zoeuner-Riek S."/>
            <person name="Zhuang Y."/>
            <person name="Zou Y."/>
            <person name="Lindquist E.A."/>
            <person name="Grimwood J."/>
            <person name="Barry K."/>
            <person name="Rokhsar D.S."/>
            <person name="Schmutz J."/>
            <person name="Stiller J.W."/>
            <person name="Grossman A.R."/>
            <person name="Prochnik S.E."/>
        </authorList>
    </citation>
    <scope>NUCLEOTIDE SEQUENCE [LARGE SCALE GENOMIC DNA]</scope>
    <source>
        <strain evidence="7">4086291</strain>
    </source>
</reference>
<dbReference type="EMBL" id="KV919502">
    <property type="protein sequence ID" value="OSX69535.1"/>
    <property type="molecule type" value="Genomic_DNA"/>
</dbReference>
<dbReference type="Gene3D" id="3.30.300.30">
    <property type="match status" value="1"/>
</dbReference>
<sequence>MSMHPAAFVGPAPVPSLAVPASPCVCWAAGSARPAAVARRRSRTGARAPAASATMAYTAPTITTLCDVPAAAAHGDATAVVAEAATPDGRRSLTHAELAAVVGRLKGALVAAGVGRGDVVSIVLANGVDFLAIYLAVAQVGATAAPLNPAYTAEEFTFFLTDAGAKGVVAPAAADGAGGRLPIHGAAAELGLPVWSLTPGSDGLEGVAAGDGTAAGVAAPDNVAMFLHTSGTTSRPKGVPLTHANLATSLMNIARTYELTSSDTVLLVMPLFHVHGLMAAALTTLATGGKVVIPAGGKFSASAFWPTATTHAITWYTAVPTIHQVLLSRAEADFPASSPPPLRFIRSCSASLAPAVLERLETTFGAPVLEAYAMTEAAHQMTSNPLPAYGPRVPGSVGKGQNVAVAILSGTNAVLPPGEVGEVCIRGDNVTAGYKNNPEANAAAFAGGWFHTGDQGTLNADGYLTLTGRLKELINRGGEKISPLEVDAALLAHPKVSEAVAFGVPDDKYGEVVAAAVVMAPGAEGVTADDVKAFVRGKLASFKVPQKLYIAETLPRTATGKIQRRIVAKAFVSPDKDA</sequence>
<feature type="domain" description="AMP-binding enzyme C-terminal" evidence="6">
    <location>
        <begin position="485"/>
        <end position="561"/>
    </location>
</feature>
<dbReference type="OrthoDB" id="3633556at2759"/>
<keyword evidence="3" id="KW-0547">Nucleotide-binding</keyword>
<protein>
    <submittedName>
        <fullName evidence="7">Uncharacterized protein</fullName>
    </submittedName>
</protein>
<dbReference type="InterPro" id="IPR000873">
    <property type="entry name" value="AMP-dep_synth/lig_dom"/>
</dbReference>
<evidence type="ECO:0000259" key="6">
    <source>
        <dbReference type="Pfam" id="PF13193"/>
    </source>
</evidence>
<dbReference type="InterPro" id="IPR045310">
    <property type="entry name" value="Pcs60-like"/>
</dbReference>
<proteinExistence type="inferred from homology"/>
<dbReference type="InterPro" id="IPR042099">
    <property type="entry name" value="ANL_N_sf"/>
</dbReference>
<feature type="domain" description="AMP-dependent synthetase/ligase" evidence="5">
    <location>
        <begin position="70"/>
        <end position="434"/>
    </location>
</feature>
<evidence type="ECO:0000259" key="5">
    <source>
        <dbReference type="Pfam" id="PF00501"/>
    </source>
</evidence>
<dbReference type="Pfam" id="PF00501">
    <property type="entry name" value="AMP-binding"/>
    <property type="match status" value="1"/>
</dbReference>
<gene>
    <name evidence="7" type="ORF">BU14_1413s0001</name>
</gene>
<dbReference type="Gene3D" id="3.40.50.12780">
    <property type="entry name" value="N-terminal domain of ligase-like"/>
    <property type="match status" value="1"/>
</dbReference>
<dbReference type="Proteomes" id="UP000218209">
    <property type="component" value="Unassembled WGS sequence"/>
</dbReference>
<name>A0A1X6NLQ8_PORUM</name>
<comment type="similarity">
    <text evidence="1">Belongs to the ATP-dependent AMP-binding enzyme family.</text>
</comment>
<dbReference type="GO" id="GO:0031956">
    <property type="term" value="F:medium-chain fatty acid-CoA ligase activity"/>
    <property type="evidence" value="ECO:0007669"/>
    <property type="project" value="TreeGrafter"/>
</dbReference>
<evidence type="ECO:0000256" key="2">
    <source>
        <dbReference type="ARBA" id="ARBA00022598"/>
    </source>
</evidence>
<keyword evidence="8" id="KW-1185">Reference proteome</keyword>
<organism evidence="7 8">
    <name type="scientific">Porphyra umbilicalis</name>
    <name type="common">Purple laver</name>
    <name type="synonym">Red alga</name>
    <dbReference type="NCBI Taxonomy" id="2786"/>
    <lineage>
        <taxon>Eukaryota</taxon>
        <taxon>Rhodophyta</taxon>
        <taxon>Bangiophyceae</taxon>
        <taxon>Bangiales</taxon>
        <taxon>Bangiaceae</taxon>
        <taxon>Porphyra</taxon>
    </lineage>
</organism>
<dbReference type="InterPro" id="IPR045851">
    <property type="entry name" value="AMP-bd_C_sf"/>
</dbReference>
<dbReference type="GO" id="GO:0006631">
    <property type="term" value="P:fatty acid metabolic process"/>
    <property type="evidence" value="ECO:0007669"/>
    <property type="project" value="TreeGrafter"/>
</dbReference>
<dbReference type="PANTHER" id="PTHR43201">
    <property type="entry name" value="ACYL-COA SYNTHETASE"/>
    <property type="match status" value="1"/>
</dbReference>
<keyword evidence="2" id="KW-0436">Ligase</keyword>
<dbReference type="InterPro" id="IPR025110">
    <property type="entry name" value="AMP-bd_C"/>
</dbReference>
<keyword evidence="4" id="KW-0067">ATP-binding</keyword>
<evidence type="ECO:0000313" key="7">
    <source>
        <dbReference type="EMBL" id="OSX69535.1"/>
    </source>
</evidence>
<evidence type="ECO:0000256" key="1">
    <source>
        <dbReference type="ARBA" id="ARBA00006432"/>
    </source>
</evidence>
<dbReference type="PROSITE" id="PS00455">
    <property type="entry name" value="AMP_BINDING"/>
    <property type="match status" value="1"/>
</dbReference>
<dbReference type="CDD" id="cd05926">
    <property type="entry name" value="FACL_fum10p_like"/>
    <property type="match status" value="1"/>
</dbReference>
<dbReference type="Pfam" id="PF13193">
    <property type="entry name" value="AMP-binding_C"/>
    <property type="match status" value="1"/>
</dbReference>
<accession>A0A1X6NLQ8</accession>
<dbReference type="GO" id="GO:0005524">
    <property type="term" value="F:ATP binding"/>
    <property type="evidence" value="ECO:0007669"/>
    <property type="project" value="UniProtKB-KW"/>
</dbReference>
<evidence type="ECO:0000256" key="4">
    <source>
        <dbReference type="ARBA" id="ARBA00022840"/>
    </source>
</evidence>
<evidence type="ECO:0000313" key="8">
    <source>
        <dbReference type="Proteomes" id="UP000218209"/>
    </source>
</evidence>